<evidence type="ECO:0000256" key="1">
    <source>
        <dbReference type="SAM" id="MobiDB-lite"/>
    </source>
</evidence>
<dbReference type="KEGG" id="rsn:RSPO_c00713"/>
<feature type="compositionally biased region" description="Polar residues" evidence="1">
    <location>
        <begin position="45"/>
        <end position="61"/>
    </location>
</feature>
<evidence type="ECO:0000313" key="3">
    <source>
        <dbReference type="EMBL" id="AEG68015.1"/>
    </source>
</evidence>
<dbReference type="AlphaFoldDB" id="F6FY58"/>
<evidence type="ECO:0000313" key="4">
    <source>
        <dbReference type="Proteomes" id="UP000007953"/>
    </source>
</evidence>
<reference evidence="3 4" key="1">
    <citation type="journal article" date="2011" name="J. Bacteriol.">
        <title>Complete genome sequence of the plant pathogen Ralstonia solanacearum strain Po82.</title>
        <authorList>
            <person name="Xu J."/>
            <person name="Zheng H.J."/>
            <person name="Liu L."/>
            <person name="Pan Z.C."/>
            <person name="Prior P."/>
            <person name="Tang B."/>
            <person name="Xu J.S."/>
            <person name="Zhang H."/>
            <person name="Tian Q."/>
            <person name="Zhang L.Q."/>
            <person name="Feng J."/>
        </authorList>
    </citation>
    <scope>NUCLEOTIDE SEQUENCE [LARGE SCALE GENOMIC DNA]</scope>
    <source>
        <strain evidence="3 4">Po82</strain>
    </source>
</reference>
<sequence length="231" mass="20932">MPGVLAMVSLAGIAGCATSGSGDMGASLGGSGSQSTSSLTASSSPTWSKDNGMTDSGSLAGNTMPADASITSVEQVNTAVVTDIVPLANALASATQTIGATTGLGAPVGSVLTTLGSALGSGGSTLTQAGKGNALTSALGGTVSALGTLTGSLATVVTPASPASGGSALSGGLGGALAPVTTVVGSLTAGLPGIGTPATTGNPLGGSGSAGMTLGGFASGVLSGVTPGAHR</sequence>
<evidence type="ECO:0000259" key="2">
    <source>
        <dbReference type="Pfam" id="PF15984"/>
    </source>
</evidence>
<dbReference type="EMBL" id="CP002819">
    <property type="protein sequence ID" value="AEG68015.1"/>
    <property type="molecule type" value="Genomic_DNA"/>
</dbReference>
<dbReference type="PATRIC" id="fig|1031711.3.peg.696"/>
<dbReference type="InterPro" id="IPR031929">
    <property type="entry name" value="CLP_mid"/>
</dbReference>
<feature type="region of interest" description="Disordered" evidence="1">
    <location>
        <begin position="26"/>
        <end position="63"/>
    </location>
</feature>
<gene>
    <name evidence="3" type="ordered locus">RSPO_c00713</name>
</gene>
<organism evidence="3 4">
    <name type="scientific">Ralstonia solanacearum (strain Po82)</name>
    <dbReference type="NCBI Taxonomy" id="1031711"/>
    <lineage>
        <taxon>Bacteria</taxon>
        <taxon>Pseudomonadati</taxon>
        <taxon>Pseudomonadota</taxon>
        <taxon>Betaproteobacteria</taxon>
        <taxon>Burkholderiales</taxon>
        <taxon>Burkholderiaceae</taxon>
        <taxon>Ralstonia</taxon>
        <taxon>Ralstonia solanacearum species complex</taxon>
    </lineage>
</organism>
<feature type="compositionally biased region" description="Low complexity" evidence="1">
    <location>
        <begin position="33"/>
        <end position="44"/>
    </location>
</feature>
<dbReference type="Pfam" id="PF15984">
    <property type="entry name" value="Collagen_mid"/>
    <property type="match status" value="1"/>
</dbReference>
<dbReference type="Proteomes" id="UP000007953">
    <property type="component" value="Chromosome"/>
</dbReference>
<dbReference type="eggNOG" id="ENOG50325ZB">
    <property type="taxonomic scope" value="Bacteria"/>
</dbReference>
<proteinExistence type="predicted"/>
<feature type="domain" description="Bacterial collagen-like protein middle" evidence="2">
    <location>
        <begin position="58"/>
        <end position="158"/>
    </location>
</feature>
<name>F6FY58_RALS8</name>
<protein>
    <recommendedName>
        <fullName evidence="2">Bacterial collagen-like protein middle domain-containing protein</fullName>
    </recommendedName>
</protein>
<accession>F6FY58</accession>
<dbReference type="HOGENOM" id="CLU_1115064_0_0_4"/>